<dbReference type="EMBL" id="CADCTB010000165">
    <property type="protein sequence ID" value="CAA9260468.1"/>
    <property type="molecule type" value="Genomic_DNA"/>
</dbReference>
<accession>A0A6J4ITP6</accession>
<feature type="compositionally biased region" description="Gly residues" evidence="1">
    <location>
        <begin position="188"/>
        <end position="206"/>
    </location>
</feature>
<gene>
    <name evidence="2" type="ORF">AVDCRST_MAG10-2723</name>
</gene>
<evidence type="ECO:0000256" key="1">
    <source>
        <dbReference type="SAM" id="MobiDB-lite"/>
    </source>
</evidence>
<organism evidence="2">
    <name type="scientific">uncultured Acidimicrobiales bacterium</name>
    <dbReference type="NCBI Taxonomy" id="310071"/>
    <lineage>
        <taxon>Bacteria</taxon>
        <taxon>Bacillati</taxon>
        <taxon>Actinomycetota</taxon>
        <taxon>Acidimicrobiia</taxon>
        <taxon>Acidimicrobiales</taxon>
        <taxon>environmental samples</taxon>
    </lineage>
</organism>
<feature type="region of interest" description="Disordered" evidence="1">
    <location>
        <begin position="433"/>
        <end position="470"/>
    </location>
</feature>
<feature type="region of interest" description="Disordered" evidence="1">
    <location>
        <begin position="239"/>
        <end position="318"/>
    </location>
</feature>
<evidence type="ECO:0000313" key="2">
    <source>
        <dbReference type="EMBL" id="CAA9260468.1"/>
    </source>
</evidence>
<feature type="compositionally biased region" description="Basic and acidic residues" evidence="1">
    <location>
        <begin position="56"/>
        <end position="79"/>
    </location>
</feature>
<feature type="non-terminal residue" evidence="2">
    <location>
        <position position="1"/>
    </location>
</feature>
<feature type="compositionally biased region" description="Basic and acidic residues" evidence="1">
    <location>
        <begin position="294"/>
        <end position="307"/>
    </location>
</feature>
<feature type="non-terminal residue" evidence="2">
    <location>
        <position position="470"/>
    </location>
</feature>
<feature type="compositionally biased region" description="Low complexity" evidence="1">
    <location>
        <begin position="9"/>
        <end position="28"/>
    </location>
</feature>
<feature type="region of interest" description="Disordered" evidence="1">
    <location>
        <begin position="1"/>
        <end position="111"/>
    </location>
</feature>
<feature type="compositionally biased region" description="Basic residues" evidence="1">
    <location>
        <begin position="433"/>
        <end position="443"/>
    </location>
</feature>
<name>A0A6J4ITP6_9ACTN</name>
<protein>
    <submittedName>
        <fullName evidence="2">DedA protein</fullName>
    </submittedName>
</protein>
<feature type="region of interest" description="Disordered" evidence="1">
    <location>
        <begin position="165"/>
        <end position="220"/>
    </location>
</feature>
<proteinExistence type="predicted"/>
<feature type="region of interest" description="Disordered" evidence="1">
    <location>
        <begin position="398"/>
        <end position="419"/>
    </location>
</feature>
<reference evidence="2" key="1">
    <citation type="submission" date="2020-02" db="EMBL/GenBank/DDBJ databases">
        <authorList>
            <person name="Meier V. D."/>
        </authorList>
    </citation>
    <scope>NUCLEOTIDE SEQUENCE</scope>
    <source>
        <strain evidence="2">AVDCRST_MAG10</strain>
    </source>
</reference>
<dbReference type="AlphaFoldDB" id="A0A6J4ITP6"/>
<sequence length="470" mass="48867">DRRVARPSGRAGVALGLRAGRCAGVARGVGHDRPDRARRGRAAGGRVPRLPAPGRPADHDAGRGRGGDHRRLGGLRDRQAPGPVAASEPAGPMGGRRPVETGRGLPGPPRRPGRLLRALHRRAAGHGAHHRRSVPHAVPHVPAVERHRRLDLGPLVRAHRLRGRGLVPQGGGVDGPGEHGAVHPRPPGGRGGAGRPGRGPPGGRGAHLGPSPEGATERVPAHRPVRAPVVLCRPAPAAECGLRPLPDRRPRRGGGGGLGVRPGRAGRDLPQGPGRARRNRLPVPSRPPGTGPHKRLEGSRLPGRDGAAHPSHHGCRRAGVVADQATPRRGAAVARRRGVVAAGGGDQAGHPPPAPSGRRHADCDARFCVSLRPGDQVRRLHAHCRLHRVRRAPVVAVEGGGGHRRHQPGHPDRAGPAHPCRPLADRCAGRLGARHPVVHRRGGRERAGRLPSPPGRGGAGGRSRGSRAGV</sequence>